<protein>
    <submittedName>
        <fullName evidence="2">Uncharacterized protein</fullName>
    </submittedName>
</protein>
<name>A0LT80_ACIC1</name>
<reference evidence="2 3" key="1">
    <citation type="journal article" date="2009" name="Genome Res.">
        <title>Complete genome of the cellulolytic thermophile Acidothermus cellulolyticus 11B provides insights into its ecophysiological and evolutionary adaptations.</title>
        <authorList>
            <person name="Barabote R.D."/>
            <person name="Xie G."/>
            <person name="Leu D.H."/>
            <person name="Normand P."/>
            <person name="Necsulea A."/>
            <person name="Daubin V."/>
            <person name="Medigue C."/>
            <person name="Adney W.S."/>
            <person name="Xu X.C."/>
            <person name="Lapidus A."/>
            <person name="Parales R.E."/>
            <person name="Detter C."/>
            <person name="Pujic P."/>
            <person name="Bruce D."/>
            <person name="Lavire C."/>
            <person name="Challacombe J.F."/>
            <person name="Brettin T.S."/>
            <person name="Berry A.M."/>
        </authorList>
    </citation>
    <scope>NUCLEOTIDE SEQUENCE [LARGE SCALE GENOMIC DNA]</scope>
    <source>
        <strain evidence="3">ATCC 43068 / DSM 8971 / 11B</strain>
    </source>
</reference>
<keyword evidence="1" id="KW-0732">Signal</keyword>
<dbReference type="RefSeq" id="WP_011719703.1">
    <property type="nucleotide sequence ID" value="NC_008578.1"/>
</dbReference>
<gene>
    <name evidence="2" type="ordered locus">Acel_0867</name>
</gene>
<keyword evidence="3" id="KW-1185">Reference proteome</keyword>
<evidence type="ECO:0000256" key="1">
    <source>
        <dbReference type="SAM" id="SignalP"/>
    </source>
</evidence>
<feature type="signal peptide" evidence="1">
    <location>
        <begin position="1"/>
        <end position="38"/>
    </location>
</feature>
<organism evidence="2 3">
    <name type="scientific">Acidothermus cellulolyticus (strain ATCC 43068 / DSM 8971 / 11B)</name>
    <dbReference type="NCBI Taxonomy" id="351607"/>
    <lineage>
        <taxon>Bacteria</taxon>
        <taxon>Bacillati</taxon>
        <taxon>Actinomycetota</taxon>
        <taxon>Actinomycetes</taxon>
        <taxon>Acidothermales</taxon>
        <taxon>Acidothermaceae</taxon>
        <taxon>Acidothermus</taxon>
    </lineage>
</organism>
<sequence>MNGIPRRARGRLLRAVAAVATLVSALVGTAAVAQPAGAASYAVPASVIADDAAWILQGQLPDGAIAWYIDKQRISPYLANYAAIGLAEATRVTGDRRYADAAWSWLVWYAGHEDANGFVTDYTVDAAGIENSTGDEDSTDAYAGTFLAAVRAVFRVEPDVGRLAALHAGIQGAVRAILATQDVDGLTFAKPGWPVKYLMDQAEAYRGLVSAAELGLVLGDGVLVWRALSAAARLAVGVGSLWNSATMSYDWAVDAAGQRTVTNWAQLYPDAMEQAWLASTTAISPNRARILVDQLGATESQWSQPTAGAQIDGAPGTVGYWPQAGWALLRLGRWDAAQAAAASIRAAALATGRAWPFTTGVAGQLIVLEAGDPSLILP</sequence>
<dbReference type="OrthoDB" id="8880998at2"/>
<dbReference type="InParanoid" id="A0LT80"/>
<dbReference type="InterPro" id="IPR008928">
    <property type="entry name" value="6-hairpin_glycosidase_sf"/>
</dbReference>
<dbReference type="eggNOG" id="COG3408">
    <property type="taxonomic scope" value="Bacteria"/>
</dbReference>
<dbReference type="GO" id="GO:0005975">
    <property type="term" value="P:carbohydrate metabolic process"/>
    <property type="evidence" value="ECO:0007669"/>
    <property type="project" value="InterPro"/>
</dbReference>
<dbReference type="HOGENOM" id="CLU_730814_0_0_11"/>
<dbReference type="STRING" id="351607.Acel_0867"/>
<evidence type="ECO:0000313" key="3">
    <source>
        <dbReference type="Proteomes" id="UP000008221"/>
    </source>
</evidence>
<evidence type="ECO:0000313" key="2">
    <source>
        <dbReference type="EMBL" id="ABK52640.1"/>
    </source>
</evidence>
<dbReference type="Proteomes" id="UP000008221">
    <property type="component" value="Chromosome"/>
</dbReference>
<dbReference type="SUPFAM" id="SSF48208">
    <property type="entry name" value="Six-hairpin glycosidases"/>
    <property type="match status" value="1"/>
</dbReference>
<proteinExistence type="predicted"/>
<feature type="chain" id="PRO_5038790737" evidence="1">
    <location>
        <begin position="39"/>
        <end position="378"/>
    </location>
</feature>
<dbReference type="KEGG" id="ace:Acel_0867"/>
<accession>A0LT80</accession>
<dbReference type="EMBL" id="CP000481">
    <property type="protein sequence ID" value="ABK52640.1"/>
    <property type="molecule type" value="Genomic_DNA"/>
</dbReference>
<dbReference type="AlphaFoldDB" id="A0LT80"/>